<evidence type="ECO:0000256" key="1">
    <source>
        <dbReference type="SAM" id="SignalP"/>
    </source>
</evidence>
<dbReference type="Proteomes" id="UP001319104">
    <property type="component" value="Unassembled WGS sequence"/>
</dbReference>
<evidence type="ECO:0000313" key="2">
    <source>
        <dbReference type="EMBL" id="MBS9525769.1"/>
    </source>
</evidence>
<keyword evidence="3" id="KW-1185">Reference proteome</keyword>
<name>A0AAP2G285_9BACT</name>
<feature type="signal peptide" evidence="1">
    <location>
        <begin position="1"/>
        <end position="26"/>
    </location>
</feature>
<dbReference type="RefSeq" id="WP_213946630.1">
    <property type="nucleotide sequence ID" value="NZ_JAHCMY010000019.1"/>
</dbReference>
<gene>
    <name evidence="2" type="ORF">KI659_17245</name>
</gene>
<protein>
    <submittedName>
        <fullName evidence="2">Molecular chaperone DnaJ</fullName>
    </submittedName>
</protein>
<dbReference type="InterPro" id="IPR011990">
    <property type="entry name" value="TPR-like_helical_dom_sf"/>
</dbReference>
<reference evidence="2 3" key="1">
    <citation type="submission" date="2021-05" db="EMBL/GenBank/DDBJ databases">
        <authorList>
            <person name="Zhang Z.D."/>
            <person name="Osman G."/>
        </authorList>
    </citation>
    <scope>NUCLEOTIDE SEQUENCE [LARGE SCALE GENOMIC DNA]</scope>
    <source>
        <strain evidence="2 3">KCTC 32217</strain>
    </source>
</reference>
<dbReference type="InterPro" id="IPR036410">
    <property type="entry name" value="HSP_DnaJ_Cys-rich_dom_sf"/>
</dbReference>
<proteinExistence type="predicted"/>
<dbReference type="PANTHER" id="PTHR15852">
    <property type="entry name" value="PLASTID TRANSCRIPTIONALLY ACTIVE PROTEIN"/>
    <property type="match status" value="1"/>
</dbReference>
<evidence type="ECO:0000313" key="3">
    <source>
        <dbReference type="Proteomes" id="UP001319104"/>
    </source>
</evidence>
<dbReference type="Gene3D" id="1.25.40.10">
    <property type="entry name" value="Tetratricopeptide repeat domain"/>
    <property type="match status" value="1"/>
</dbReference>
<dbReference type="EMBL" id="JAHCMY010000019">
    <property type="protein sequence ID" value="MBS9525769.1"/>
    <property type="molecule type" value="Genomic_DNA"/>
</dbReference>
<accession>A0AAP2G285</accession>
<organism evidence="2 3">
    <name type="scientific">Litoribacter ruber</name>
    <dbReference type="NCBI Taxonomy" id="702568"/>
    <lineage>
        <taxon>Bacteria</taxon>
        <taxon>Pseudomonadati</taxon>
        <taxon>Bacteroidota</taxon>
        <taxon>Cytophagia</taxon>
        <taxon>Cytophagales</taxon>
        <taxon>Cyclobacteriaceae</taxon>
        <taxon>Litoribacter</taxon>
    </lineage>
</organism>
<dbReference type="SUPFAM" id="SSF57938">
    <property type="entry name" value="DnaJ/Hsp40 cysteine-rich domain"/>
    <property type="match status" value="1"/>
</dbReference>
<keyword evidence="1" id="KW-0732">Signal</keyword>
<dbReference type="SUPFAM" id="SSF48452">
    <property type="entry name" value="TPR-like"/>
    <property type="match status" value="1"/>
</dbReference>
<dbReference type="PANTHER" id="PTHR15852:SF54">
    <property type="entry name" value="PROTEIN SSUH2 HOMOLOG"/>
    <property type="match status" value="1"/>
</dbReference>
<feature type="chain" id="PRO_5042884688" evidence="1">
    <location>
        <begin position="27"/>
        <end position="232"/>
    </location>
</feature>
<comment type="caution">
    <text evidence="2">The sequence shown here is derived from an EMBL/GenBank/DDBJ whole genome shotgun (WGS) entry which is preliminary data.</text>
</comment>
<dbReference type="AlphaFoldDB" id="A0AAP2G285"/>
<sequence>MKFGLNKYIALLCLLCTFCTLQVSLAQRPNLGTSSRMMNSAKEAMAQEDYDKANNIFRQIIDSNAPIPQEMPYHFAKTLFHLKQYDNSSNFLQKYMEINGFNGENYEEAKELQDKLKAPLAEIRACQLCDRKGYAYETCSTCEGHAHSPQDCSYCKGKGIVGCSRCAGKGMITKKNVFNLVEYYECDRCKAEGRLTCPECEGSKTELKTCRTCNGSGRVTSDKLCSHEESQT</sequence>